<evidence type="ECO:0000256" key="5">
    <source>
        <dbReference type="ARBA" id="ARBA00023136"/>
    </source>
</evidence>
<dbReference type="PANTHER" id="PTHR45649:SF4">
    <property type="entry name" value="TRANSPORTER, PUTATIVE (EUROFUNG)-RELATED"/>
    <property type="match status" value="1"/>
</dbReference>
<feature type="transmembrane region" description="Helical" evidence="7">
    <location>
        <begin position="403"/>
        <end position="421"/>
    </location>
</feature>
<feature type="transmembrane region" description="Helical" evidence="7">
    <location>
        <begin position="72"/>
        <end position="92"/>
    </location>
</feature>
<feature type="transmembrane region" description="Helical" evidence="7">
    <location>
        <begin position="375"/>
        <end position="397"/>
    </location>
</feature>
<evidence type="ECO:0000256" key="7">
    <source>
        <dbReference type="SAM" id="Phobius"/>
    </source>
</evidence>
<feature type="transmembrane region" description="Helical" evidence="7">
    <location>
        <begin position="125"/>
        <end position="151"/>
    </location>
</feature>
<evidence type="ECO:0000256" key="4">
    <source>
        <dbReference type="ARBA" id="ARBA00022989"/>
    </source>
</evidence>
<gene>
    <name evidence="8" type="ORF">K402DRAFT_322313</name>
</gene>
<evidence type="ECO:0000256" key="1">
    <source>
        <dbReference type="ARBA" id="ARBA00004141"/>
    </source>
</evidence>
<feature type="transmembrane region" description="Helical" evidence="7">
    <location>
        <begin position="473"/>
        <end position="492"/>
    </location>
</feature>
<evidence type="ECO:0000256" key="3">
    <source>
        <dbReference type="ARBA" id="ARBA00022692"/>
    </source>
</evidence>
<comment type="subcellular location">
    <subcellularLocation>
        <location evidence="1">Membrane</location>
        <topology evidence="1">Multi-pass membrane protein</topology>
    </subcellularLocation>
</comment>
<protein>
    <submittedName>
        <fullName evidence="8">GABA permease</fullName>
    </submittedName>
</protein>
<dbReference type="Gene3D" id="1.20.1740.10">
    <property type="entry name" value="Amino acid/polyamine transporter I"/>
    <property type="match status" value="1"/>
</dbReference>
<dbReference type="PIRSF" id="PIRSF006060">
    <property type="entry name" value="AA_transporter"/>
    <property type="match status" value="1"/>
</dbReference>
<organism evidence="8 9">
    <name type="scientific">Aulographum hederae CBS 113979</name>
    <dbReference type="NCBI Taxonomy" id="1176131"/>
    <lineage>
        <taxon>Eukaryota</taxon>
        <taxon>Fungi</taxon>
        <taxon>Dikarya</taxon>
        <taxon>Ascomycota</taxon>
        <taxon>Pezizomycotina</taxon>
        <taxon>Dothideomycetes</taxon>
        <taxon>Pleosporomycetidae</taxon>
        <taxon>Aulographales</taxon>
        <taxon>Aulographaceae</taxon>
    </lineage>
</organism>
<dbReference type="EMBL" id="ML977139">
    <property type="protein sequence ID" value="KAF1991705.1"/>
    <property type="molecule type" value="Genomic_DNA"/>
</dbReference>
<dbReference type="AlphaFoldDB" id="A0A6G1HEW7"/>
<dbReference type="GO" id="GO:0022857">
    <property type="term" value="F:transmembrane transporter activity"/>
    <property type="evidence" value="ECO:0007669"/>
    <property type="project" value="InterPro"/>
</dbReference>
<name>A0A6G1HEW7_9PEZI</name>
<keyword evidence="2" id="KW-0813">Transport</keyword>
<feature type="region of interest" description="Disordered" evidence="6">
    <location>
        <begin position="1"/>
        <end position="24"/>
    </location>
</feature>
<dbReference type="Proteomes" id="UP000800041">
    <property type="component" value="Unassembled WGS sequence"/>
</dbReference>
<dbReference type="GO" id="GO:0016020">
    <property type="term" value="C:membrane"/>
    <property type="evidence" value="ECO:0007669"/>
    <property type="project" value="UniProtKB-SubCell"/>
</dbReference>
<feature type="transmembrane region" description="Helical" evidence="7">
    <location>
        <begin position="271"/>
        <end position="292"/>
    </location>
</feature>
<proteinExistence type="predicted"/>
<keyword evidence="4 7" id="KW-1133">Transmembrane helix</keyword>
<feature type="transmembrane region" description="Helical" evidence="7">
    <location>
        <begin position="163"/>
        <end position="183"/>
    </location>
</feature>
<feature type="transmembrane region" description="Helical" evidence="7">
    <location>
        <begin position="37"/>
        <end position="60"/>
    </location>
</feature>
<feature type="transmembrane region" description="Helical" evidence="7">
    <location>
        <begin position="442"/>
        <end position="461"/>
    </location>
</feature>
<dbReference type="InterPro" id="IPR002293">
    <property type="entry name" value="AA/rel_permease1"/>
</dbReference>
<dbReference type="Pfam" id="PF13520">
    <property type="entry name" value="AA_permease_2"/>
    <property type="match status" value="1"/>
</dbReference>
<evidence type="ECO:0000313" key="8">
    <source>
        <dbReference type="EMBL" id="KAF1991705.1"/>
    </source>
</evidence>
<dbReference type="OrthoDB" id="3257095at2759"/>
<keyword evidence="3 7" id="KW-0812">Transmembrane</keyword>
<keyword evidence="5 7" id="KW-0472">Membrane</keyword>
<reference evidence="8" key="1">
    <citation type="journal article" date="2020" name="Stud. Mycol.">
        <title>101 Dothideomycetes genomes: a test case for predicting lifestyles and emergence of pathogens.</title>
        <authorList>
            <person name="Haridas S."/>
            <person name="Albert R."/>
            <person name="Binder M."/>
            <person name="Bloem J."/>
            <person name="Labutti K."/>
            <person name="Salamov A."/>
            <person name="Andreopoulos B."/>
            <person name="Baker S."/>
            <person name="Barry K."/>
            <person name="Bills G."/>
            <person name="Bluhm B."/>
            <person name="Cannon C."/>
            <person name="Castanera R."/>
            <person name="Culley D."/>
            <person name="Daum C."/>
            <person name="Ezra D."/>
            <person name="Gonzalez J."/>
            <person name="Henrissat B."/>
            <person name="Kuo A."/>
            <person name="Liang C."/>
            <person name="Lipzen A."/>
            <person name="Lutzoni F."/>
            <person name="Magnuson J."/>
            <person name="Mondo S."/>
            <person name="Nolan M."/>
            <person name="Ohm R."/>
            <person name="Pangilinan J."/>
            <person name="Park H.-J."/>
            <person name="Ramirez L."/>
            <person name="Alfaro M."/>
            <person name="Sun H."/>
            <person name="Tritt A."/>
            <person name="Yoshinaga Y."/>
            <person name="Zwiers L.-H."/>
            <person name="Turgeon B."/>
            <person name="Goodwin S."/>
            <person name="Spatafora J."/>
            <person name="Crous P."/>
            <person name="Grigoriev I."/>
        </authorList>
    </citation>
    <scope>NUCLEOTIDE SEQUENCE</scope>
    <source>
        <strain evidence="8">CBS 113979</strain>
    </source>
</reference>
<evidence type="ECO:0000313" key="9">
    <source>
        <dbReference type="Proteomes" id="UP000800041"/>
    </source>
</evidence>
<keyword evidence="9" id="KW-1185">Reference proteome</keyword>
<feature type="transmembrane region" description="Helical" evidence="7">
    <location>
        <begin position="233"/>
        <end position="250"/>
    </location>
</feature>
<feature type="transmembrane region" description="Helical" evidence="7">
    <location>
        <begin position="312"/>
        <end position="335"/>
    </location>
</feature>
<sequence length="507" mass="56082">MIKNEGGVRQDSVDKSTSEADAEDMYRMGKDETLKRMFRQFSMICFTSMVQATWEIILVSNTQGLTNGGMPGLFWSFIWTFTGFLPIVLSLAEMASMAPTSGGQYHWVSEFAPPKQQQFLSYCSGWLATLSWQAGGGGGSFLCSSVLQAIIISYDESYVPQPFHLTLLVIGMTCIYAFINLGIPHHLPVIEQTMAFVHGLGWIVVVVVLAVLAPHPPAKDVFLNFTTYGWENIGVSVLVGQVTSIYFLILSDSAAHLSEEVKNASKSVPKAMLWSFTLNSLFGFIILITYLFSIDNVENALNDPTFFPFFYVFRSATNIGTIPIAVVIVLVLIFANTGANASTSRQTFAFARDHGLPFHKWISAVDPKSQIPRNAVLLTCIITILLSLINLGSLVAFNAIISLQLMALMATYSLSIGCVLYKRTLGDRNLPTARFSLGKHGVWINAIGLFYALWSLFWAAWPPFQEFSVDTFNWAPVMFVGVMTISLVLYYLGANKKYKGPVVLVRS</sequence>
<dbReference type="PANTHER" id="PTHR45649">
    <property type="entry name" value="AMINO-ACID PERMEASE BAT1"/>
    <property type="match status" value="1"/>
</dbReference>
<accession>A0A6G1HEW7</accession>
<feature type="transmembrane region" description="Helical" evidence="7">
    <location>
        <begin position="195"/>
        <end position="213"/>
    </location>
</feature>
<evidence type="ECO:0000256" key="6">
    <source>
        <dbReference type="SAM" id="MobiDB-lite"/>
    </source>
</evidence>
<evidence type="ECO:0000256" key="2">
    <source>
        <dbReference type="ARBA" id="ARBA00022448"/>
    </source>
</evidence>